<keyword evidence="3" id="KW-1185">Reference proteome</keyword>
<dbReference type="AlphaFoldDB" id="A0A4U0NGE1"/>
<proteinExistence type="predicted"/>
<dbReference type="Proteomes" id="UP000308697">
    <property type="component" value="Unassembled WGS sequence"/>
</dbReference>
<comment type="caution">
    <text evidence="2">The sequence shown here is derived from an EMBL/GenBank/DDBJ whole genome shotgun (WGS) entry which is preliminary data.</text>
</comment>
<organism evidence="2 3">
    <name type="scientific">Streptomyces piniterrae</name>
    <dbReference type="NCBI Taxonomy" id="2571125"/>
    <lineage>
        <taxon>Bacteria</taxon>
        <taxon>Bacillati</taxon>
        <taxon>Actinomycetota</taxon>
        <taxon>Actinomycetes</taxon>
        <taxon>Kitasatosporales</taxon>
        <taxon>Streptomycetaceae</taxon>
        <taxon>Streptomyces</taxon>
    </lineage>
</organism>
<evidence type="ECO:0000256" key="1">
    <source>
        <dbReference type="SAM" id="MobiDB-lite"/>
    </source>
</evidence>
<gene>
    <name evidence="2" type="ORF">FCH28_17895</name>
</gene>
<evidence type="ECO:0000313" key="3">
    <source>
        <dbReference type="Proteomes" id="UP000308697"/>
    </source>
</evidence>
<evidence type="ECO:0008006" key="4">
    <source>
        <dbReference type="Google" id="ProtNLM"/>
    </source>
</evidence>
<dbReference type="OrthoDB" id="4350224at2"/>
<dbReference type="EMBL" id="SUMB01000005">
    <property type="protein sequence ID" value="TJZ53140.1"/>
    <property type="molecule type" value="Genomic_DNA"/>
</dbReference>
<sequence length="251" mass="26867">MFCGTVLLTAAAGTAAAADPDGEGDLANKSAQQISDTSRRELLAAKSLRLRTATSVSPTKLDLTLDRAGNCVGAISKGAFGRVELIKRGKQVWMRPDAAYWKTQLPGREGIEAAKEFKGRFLHGTTDDAYLARLSAACDLTAFQRSAAGPDHPPSPPPGSPTPRPPVLHKGKPTVHEGARVLPITKKDGPVSQTLYVAIKGKHYPVKLTTMIDHETSTLLLSNYDKPVPKKTPAPRNTVDISALEKRLQST</sequence>
<name>A0A4U0NGE1_9ACTN</name>
<evidence type="ECO:0000313" key="2">
    <source>
        <dbReference type="EMBL" id="TJZ53140.1"/>
    </source>
</evidence>
<feature type="region of interest" description="Disordered" evidence="1">
    <location>
        <begin position="145"/>
        <end position="174"/>
    </location>
</feature>
<reference evidence="2 3" key="1">
    <citation type="submission" date="2019-04" db="EMBL/GenBank/DDBJ databases">
        <title>Streptomyces piniterrae sp. nov., a heliquinomycin-producing actinomycete isolated from rhizosphere soil of Pinus yunnanensis.</title>
        <authorList>
            <person name="Zhuang X."/>
            <person name="Zhao J."/>
        </authorList>
    </citation>
    <scope>NUCLEOTIDE SEQUENCE [LARGE SCALE GENOMIC DNA]</scope>
    <source>
        <strain evidence="3">jys28</strain>
    </source>
</reference>
<accession>A0A4U0NGE1</accession>
<protein>
    <recommendedName>
        <fullName evidence="4">Lipoprotein</fullName>
    </recommendedName>
</protein>
<feature type="compositionally biased region" description="Pro residues" evidence="1">
    <location>
        <begin position="151"/>
        <end position="166"/>
    </location>
</feature>